<dbReference type="InterPro" id="IPR027417">
    <property type="entry name" value="P-loop_NTPase"/>
</dbReference>
<name>A0ABS3PY91_9FLAO</name>
<gene>
    <name evidence="2" type="ORF">J4N46_07670</name>
</gene>
<accession>A0ABS3PY91</accession>
<feature type="region of interest" description="Disordered" evidence="1">
    <location>
        <begin position="55"/>
        <end position="86"/>
    </location>
</feature>
<comment type="caution">
    <text evidence="2">The sequence shown here is derived from an EMBL/GenBank/DDBJ whole genome shotgun (WGS) entry which is preliminary data.</text>
</comment>
<keyword evidence="3" id="KW-1185">Reference proteome</keyword>
<dbReference type="RefSeq" id="WP_208058821.1">
    <property type="nucleotide sequence ID" value="NZ_JAGDYP010000005.1"/>
</dbReference>
<feature type="compositionally biased region" description="Low complexity" evidence="1">
    <location>
        <begin position="68"/>
        <end position="86"/>
    </location>
</feature>
<protein>
    <recommendedName>
        <fullName evidence="4">G domain-containing protein</fullName>
    </recommendedName>
</protein>
<proteinExistence type="predicted"/>
<evidence type="ECO:0008006" key="4">
    <source>
        <dbReference type="Google" id="ProtNLM"/>
    </source>
</evidence>
<evidence type="ECO:0000313" key="3">
    <source>
        <dbReference type="Proteomes" id="UP000681610"/>
    </source>
</evidence>
<dbReference type="Gene3D" id="3.40.50.300">
    <property type="entry name" value="P-loop containing nucleotide triphosphate hydrolases"/>
    <property type="match status" value="1"/>
</dbReference>
<sequence>MDKVRKRQILNSCNEVFFSIDKLDEFVINNDITIEEFKQYNLEIAKVKELERRKRQREGLTAENEPQATTTSAPASPFATNTTNSFDPFGSSSGSSIFDTSLNSIFQNTTVIPPPPTTATTIITPPPANKTTEIQKVINEEVGIEDIRDCLNRNLYSYDDLEAAGVDKKLINSFKHWQKQRPIKAFTVDELPPMDKGRTDVFFVGIPASGKSVMLSGLLFYAKKAGISIPDSYNTEGEKYDAQITSDLEKGILAKGTVSGSYNYIATSLKDEKNKTHPLNIVEVPGENYAKIFENGLENDEVKDFVNHIKNNNRKILIFVLDALDHMKRLDADYHNDYNQSDIYISILNMFRKHRILEKTDAVYLVVNKFDLIKKERIGTQQSDLTIADEFVKEEFRNLLNNCINAKESGNNKFKIKVFPFSIGEVVYDKILREYHPEYSKNIIAQILSDSFIVDEGGFLGKFLRRF</sequence>
<dbReference type="EMBL" id="JAGDYP010000005">
    <property type="protein sequence ID" value="MBO1884301.1"/>
    <property type="molecule type" value="Genomic_DNA"/>
</dbReference>
<reference evidence="2 3" key="1">
    <citation type="submission" date="2021-03" db="EMBL/GenBank/DDBJ databases">
        <title>Isolation and description of Capnocytophaga bilenii sp. nov., a novel Capnocytophaga species, isolated from a gingivitis subject.</title>
        <authorList>
            <person name="Antezack A."/>
            <person name="Monnet-Corti V."/>
            <person name="La Scola B."/>
        </authorList>
    </citation>
    <scope>NUCLEOTIDE SEQUENCE [LARGE SCALE GENOMIC DNA]</scope>
    <source>
        <strain evidence="2 3">Marseille-Q4570</strain>
    </source>
</reference>
<dbReference type="SUPFAM" id="SSF52540">
    <property type="entry name" value="P-loop containing nucleoside triphosphate hydrolases"/>
    <property type="match status" value="1"/>
</dbReference>
<organism evidence="2 3">
    <name type="scientific">Capnocytophaga bilenii</name>
    <dbReference type="NCBI Taxonomy" id="2819369"/>
    <lineage>
        <taxon>Bacteria</taxon>
        <taxon>Pseudomonadati</taxon>
        <taxon>Bacteroidota</taxon>
        <taxon>Flavobacteriia</taxon>
        <taxon>Flavobacteriales</taxon>
        <taxon>Flavobacteriaceae</taxon>
        <taxon>Capnocytophaga</taxon>
    </lineage>
</organism>
<evidence type="ECO:0000313" key="2">
    <source>
        <dbReference type="EMBL" id="MBO1884301.1"/>
    </source>
</evidence>
<evidence type="ECO:0000256" key="1">
    <source>
        <dbReference type="SAM" id="MobiDB-lite"/>
    </source>
</evidence>
<dbReference type="Proteomes" id="UP000681610">
    <property type="component" value="Unassembled WGS sequence"/>
</dbReference>